<dbReference type="EMBL" id="BABT02000117">
    <property type="protein sequence ID" value="GAA97288.1"/>
    <property type="molecule type" value="Genomic_DNA"/>
</dbReference>
<evidence type="ECO:0000256" key="4">
    <source>
        <dbReference type="ARBA" id="ARBA00022729"/>
    </source>
</evidence>
<organism evidence="11 12">
    <name type="scientific">Mixia osmundae (strain CBS 9802 / IAM 14324 / JCM 22182 / KY 12970)</name>
    <dbReference type="NCBI Taxonomy" id="764103"/>
    <lineage>
        <taxon>Eukaryota</taxon>
        <taxon>Fungi</taxon>
        <taxon>Dikarya</taxon>
        <taxon>Basidiomycota</taxon>
        <taxon>Pucciniomycotina</taxon>
        <taxon>Mixiomycetes</taxon>
        <taxon>Mixiales</taxon>
        <taxon>Mixiaceae</taxon>
        <taxon>Mixia</taxon>
    </lineage>
</organism>
<dbReference type="HOGENOM" id="CLU_070647_3_1_1"/>
<evidence type="ECO:0000256" key="8">
    <source>
        <dbReference type="SAM" id="MobiDB-lite"/>
    </source>
</evidence>
<evidence type="ECO:0000256" key="2">
    <source>
        <dbReference type="ARBA" id="ARBA00022475"/>
    </source>
</evidence>
<dbReference type="Proteomes" id="UP000009131">
    <property type="component" value="Unassembled WGS sequence"/>
</dbReference>
<keyword evidence="12" id="KW-1185">Reference proteome</keyword>
<reference evidence="11 12" key="1">
    <citation type="journal article" date="2011" name="J. Gen. Appl. Microbiol.">
        <title>Draft genome sequencing of the enigmatic basidiomycete Mixia osmundae.</title>
        <authorList>
            <person name="Nishida H."/>
            <person name="Nagatsuka Y."/>
            <person name="Sugiyama J."/>
        </authorList>
    </citation>
    <scope>NUCLEOTIDE SEQUENCE [LARGE SCALE GENOMIC DNA]</scope>
    <source>
        <strain evidence="12">CBS 9802 / IAM 14324 / JCM 22182 / KY 12970</strain>
    </source>
</reference>
<keyword evidence="2" id="KW-1003">Cell membrane</keyword>
<evidence type="ECO:0000256" key="9">
    <source>
        <dbReference type="SAM" id="SignalP"/>
    </source>
</evidence>
<evidence type="ECO:0000256" key="5">
    <source>
        <dbReference type="ARBA" id="ARBA00023136"/>
    </source>
</evidence>
<evidence type="ECO:0000313" key="12">
    <source>
        <dbReference type="Proteomes" id="UP000009131"/>
    </source>
</evidence>
<dbReference type="InParanoid" id="G7E2U4"/>
<dbReference type="OrthoDB" id="2146436at2759"/>
<evidence type="ECO:0000256" key="3">
    <source>
        <dbReference type="ARBA" id="ARBA00022622"/>
    </source>
</evidence>
<feature type="compositionally biased region" description="Low complexity" evidence="8">
    <location>
        <begin position="166"/>
        <end position="180"/>
    </location>
</feature>
<dbReference type="InterPro" id="IPR046530">
    <property type="entry name" value="BIM1-like_dom"/>
</dbReference>
<feature type="chain" id="PRO_5009955693" description="Copper acquisition factor BIM1-like domain-containing protein" evidence="9">
    <location>
        <begin position="19"/>
        <end position="206"/>
    </location>
</feature>
<accession>G7E2U4</accession>
<dbReference type="CDD" id="cd21176">
    <property type="entry name" value="LPMO_auxiliary-like"/>
    <property type="match status" value="1"/>
</dbReference>
<keyword evidence="7" id="KW-0449">Lipoprotein</keyword>
<gene>
    <name evidence="11" type="primary">Mo03966</name>
    <name evidence="11" type="ORF">E5Q_03966</name>
</gene>
<protein>
    <recommendedName>
        <fullName evidence="10">Copper acquisition factor BIM1-like domain-containing protein</fullName>
    </recommendedName>
</protein>
<dbReference type="AlphaFoldDB" id="G7E2U4"/>
<comment type="subcellular location">
    <subcellularLocation>
        <location evidence="1">Cell membrane</location>
        <topology evidence="1">Lipid-anchor</topology>
        <topology evidence="1">GPI-anchor</topology>
    </subcellularLocation>
</comment>
<dbReference type="GO" id="GO:0098552">
    <property type="term" value="C:side of membrane"/>
    <property type="evidence" value="ECO:0007669"/>
    <property type="project" value="UniProtKB-KW"/>
</dbReference>
<dbReference type="GO" id="GO:0005886">
    <property type="term" value="C:plasma membrane"/>
    <property type="evidence" value="ECO:0007669"/>
    <property type="project" value="UniProtKB-SubCell"/>
</dbReference>
<reference evidence="11 12" key="2">
    <citation type="journal article" date="2012" name="Open Biol.">
        <title>Characteristics of nucleosomes and linker DNA regions on the genome of the basidiomycete Mixia osmundae revealed by mono- and dinucleosome mapping.</title>
        <authorList>
            <person name="Nishida H."/>
            <person name="Kondo S."/>
            <person name="Matsumoto T."/>
            <person name="Suzuki Y."/>
            <person name="Yoshikawa H."/>
            <person name="Taylor T.D."/>
            <person name="Sugiyama J."/>
        </authorList>
    </citation>
    <scope>NUCLEOTIDE SEQUENCE [LARGE SCALE GENOMIC DNA]</scope>
    <source>
        <strain evidence="12">CBS 9802 / IAM 14324 / JCM 22182 / KY 12970</strain>
    </source>
</reference>
<feature type="signal peptide" evidence="9">
    <location>
        <begin position="1"/>
        <end position="18"/>
    </location>
</feature>
<name>G7E2U4_MIXOS</name>
<evidence type="ECO:0000256" key="1">
    <source>
        <dbReference type="ARBA" id="ARBA00004609"/>
    </source>
</evidence>
<dbReference type="PANTHER" id="PTHR34992">
    <property type="entry name" value="HYPHAL ANASTAMOSIS-7 PROTEIN"/>
    <property type="match status" value="1"/>
</dbReference>
<feature type="domain" description="Copper acquisition factor BIM1-like" evidence="10">
    <location>
        <begin position="18"/>
        <end position="164"/>
    </location>
</feature>
<evidence type="ECO:0000259" key="10">
    <source>
        <dbReference type="Pfam" id="PF20238"/>
    </source>
</evidence>
<evidence type="ECO:0000256" key="7">
    <source>
        <dbReference type="ARBA" id="ARBA00023288"/>
    </source>
</evidence>
<keyword evidence="5" id="KW-0472">Membrane</keyword>
<comment type="caution">
    <text evidence="11">The sequence shown here is derived from an EMBL/GenBank/DDBJ whole genome shotgun (WGS) entry which is preliminary data.</text>
</comment>
<keyword evidence="6" id="KW-0325">Glycoprotein</keyword>
<dbReference type="RefSeq" id="XP_014571036.1">
    <property type="nucleotide sequence ID" value="XM_014715550.1"/>
</dbReference>
<dbReference type="OMA" id="FCFHANA"/>
<dbReference type="Pfam" id="PF20238">
    <property type="entry name" value="BIM1-like_dom"/>
    <property type="match status" value="1"/>
</dbReference>
<dbReference type="PANTHER" id="PTHR34992:SF11">
    <property type="entry name" value="COPPER ACQUISITION FACTOR BIM1-LIKE DOMAIN-CONTAINING PROTEIN"/>
    <property type="match status" value="1"/>
</dbReference>
<keyword evidence="3" id="KW-0336">GPI-anchor</keyword>
<dbReference type="InterPro" id="IPR046936">
    <property type="entry name" value="BIM1-like"/>
</dbReference>
<evidence type="ECO:0000256" key="6">
    <source>
        <dbReference type="ARBA" id="ARBA00023180"/>
    </source>
</evidence>
<feature type="region of interest" description="Disordered" evidence="8">
    <location>
        <begin position="157"/>
        <end position="180"/>
    </location>
</feature>
<evidence type="ECO:0000313" key="11">
    <source>
        <dbReference type="EMBL" id="GAA97288.1"/>
    </source>
</evidence>
<sequence>MLRLHWSILIAFCVPALAHFTLDYPTARGFDEDIEPQFCGGFANVGSPSTTPGERQPFSLGQSVLNIDSHHNTAQVALTLSYAQAPTAFSDFNVSISPSFTLQGQGNWSFPVDLGTLSPAPVNGTNATIQIFFNGGDGALYQCSDVVLLSGFTTPSDVSTTNSTQTGTSDAPASSSSSTPSSGASLLMTGSLMTFTAVGASVLLLA</sequence>
<proteinExistence type="predicted"/>
<keyword evidence="4 9" id="KW-0732">Signal</keyword>
<dbReference type="eggNOG" id="ENOG502S92W">
    <property type="taxonomic scope" value="Eukaryota"/>
</dbReference>